<dbReference type="InterPro" id="IPR000639">
    <property type="entry name" value="Epox_hydrolase-like"/>
</dbReference>
<dbReference type="OrthoDB" id="7130006at2759"/>
<dbReference type="eggNOG" id="KOG2565">
    <property type="taxonomic scope" value="Eukaryota"/>
</dbReference>
<evidence type="ECO:0000256" key="3">
    <source>
        <dbReference type="ARBA" id="ARBA00022801"/>
    </source>
</evidence>
<evidence type="ECO:0000256" key="5">
    <source>
        <dbReference type="SAM" id="SignalP"/>
    </source>
</evidence>
<dbReference type="PANTHER" id="PTHR21661">
    <property type="entry name" value="EPOXIDE HYDROLASE 1-RELATED"/>
    <property type="match status" value="1"/>
</dbReference>
<dbReference type="KEGG" id="ngr:NAEGRDRAFT_80831"/>
<sequence length="461" mass="52928">MKENHSNLILTLLFICCVCIVASHQQEKEQSTSDEYSSKIRKFTIPYDEKEWHDLKQTLNKSIAKLKSHPDSMVPFYSETDRAWKMGSQINQVLELAEYWKNEFDWKKQVDLMNELFPHYESQVDDHVTVRFGWRQAKSQIEKPLKERKVLMIVHGWPGSIIEFHRIINTLVDVHGFDVVVPSIPGYGYSSIPRKEGYHIGKVGQIFAQLMKNIGYGKYIVQGGDWGSMITMYVARADPENCIGYHSNMCLVIPNWRDWIDVAKDLITQLVSGTPYSSNTNSFSSFLSGCLTYITEEIGYQAMQSSKPDSIGVALLDSPLGLMNYILEKFVSWTDIEPRDTTGLFKVITRDEFLTNVMIYYTTNTIDSSMRKYYNVAKGAEEHKLGTKNYLQTPTACAVFKDLFRAPKSTAARNFNLIQYNRYEKGGHFAALENGQTLVDDLISFTEKVYNLQKTNTKNEL</sequence>
<gene>
    <name evidence="7" type="ORF">NAEGRDRAFT_80831</name>
</gene>
<dbReference type="STRING" id="5762.D2VPY8"/>
<dbReference type="EMBL" id="GG738888">
    <property type="protein sequence ID" value="EFC41014.1"/>
    <property type="molecule type" value="Genomic_DNA"/>
</dbReference>
<dbReference type="GO" id="GO:0097176">
    <property type="term" value="P:epoxide metabolic process"/>
    <property type="evidence" value="ECO:0007669"/>
    <property type="project" value="TreeGrafter"/>
</dbReference>
<dbReference type="PIRSF" id="PIRSF001112">
    <property type="entry name" value="Epoxide_hydrolase"/>
    <property type="match status" value="1"/>
</dbReference>
<evidence type="ECO:0000313" key="7">
    <source>
        <dbReference type="EMBL" id="EFC41014.1"/>
    </source>
</evidence>
<evidence type="ECO:0000259" key="6">
    <source>
        <dbReference type="Pfam" id="PF06441"/>
    </source>
</evidence>
<feature type="active site" description="Nucleophile" evidence="4">
    <location>
        <position position="225"/>
    </location>
</feature>
<dbReference type="GeneID" id="8855658"/>
<keyword evidence="5" id="KW-0732">Signal</keyword>
<dbReference type="VEuPathDB" id="AmoebaDB:NAEGRDRAFT_80831"/>
<evidence type="ECO:0000256" key="2">
    <source>
        <dbReference type="ARBA" id="ARBA00022797"/>
    </source>
</evidence>
<dbReference type="GO" id="GO:0004301">
    <property type="term" value="F:epoxide hydrolase activity"/>
    <property type="evidence" value="ECO:0007669"/>
    <property type="project" value="TreeGrafter"/>
</dbReference>
<name>D2VPY8_NAEGR</name>
<feature type="chain" id="PRO_5003037739" evidence="5">
    <location>
        <begin position="24"/>
        <end position="461"/>
    </location>
</feature>
<dbReference type="SUPFAM" id="SSF53474">
    <property type="entry name" value="alpha/beta-Hydrolases"/>
    <property type="match status" value="1"/>
</dbReference>
<accession>D2VPY8</accession>
<dbReference type="PANTHER" id="PTHR21661:SF35">
    <property type="entry name" value="EPOXIDE HYDROLASE"/>
    <property type="match status" value="1"/>
</dbReference>
<feature type="active site" description="Proton acceptor" evidence="4">
    <location>
        <position position="428"/>
    </location>
</feature>
<keyword evidence="2" id="KW-0058">Aromatic hydrocarbons catabolism</keyword>
<dbReference type="Gene3D" id="3.40.50.1820">
    <property type="entry name" value="alpha/beta hydrolase"/>
    <property type="match status" value="1"/>
</dbReference>
<reference evidence="7 8" key="1">
    <citation type="journal article" date="2010" name="Cell">
        <title>The genome of Naegleria gruberi illuminates early eukaryotic versatility.</title>
        <authorList>
            <person name="Fritz-Laylin L.K."/>
            <person name="Prochnik S.E."/>
            <person name="Ginger M.L."/>
            <person name="Dacks J.B."/>
            <person name="Carpenter M.L."/>
            <person name="Field M.C."/>
            <person name="Kuo A."/>
            <person name="Paredez A."/>
            <person name="Chapman J."/>
            <person name="Pham J."/>
            <person name="Shu S."/>
            <person name="Neupane R."/>
            <person name="Cipriano M."/>
            <person name="Mancuso J."/>
            <person name="Tu H."/>
            <person name="Salamov A."/>
            <person name="Lindquist E."/>
            <person name="Shapiro H."/>
            <person name="Lucas S."/>
            <person name="Grigoriev I.V."/>
            <person name="Cande W.Z."/>
            <person name="Fulton C."/>
            <person name="Rokhsar D.S."/>
            <person name="Dawson S.C."/>
        </authorList>
    </citation>
    <scope>NUCLEOTIDE SEQUENCE [LARGE SCALE GENOMIC DNA]</scope>
    <source>
        <strain evidence="7 8">NEG-M</strain>
    </source>
</reference>
<dbReference type="AlphaFoldDB" id="D2VPY8"/>
<dbReference type="RefSeq" id="XP_002673758.1">
    <property type="nucleotide sequence ID" value="XM_002673712.1"/>
</dbReference>
<dbReference type="PRINTS" id="PR00412">
    <property type="entry name" value="EPOXHYDRLASE"/>
</dbReference>
<keyword evidence="8" id="KW-1185">Reference proteome</keyword>
<feature type="domain" description="Epoxide hydrolase N-terminal" evidence="6">
    <location>
        <begin position="40"/>
        <end position="164"/>
    </location>
</feature>
<dbReference type="InterPro" id="IPR010497">
    <property type="entry name" value="Epoxide_hydro_N"/>
</dbReference>
<keyword evidence="3" id="KW-0378">Hydrolase</keyword>
<evidence type="ECO:0000256" key="1">
    <source>
        <dbReference type="ARBA" id="ARBA00010088"/>
    </source>
</evidence>
<dbReference type="OMA" id="YSAMMVT"/>
<dbReference type="InterPro" id="IPR016292">
    <property type="entry name" value="Epoxide_hydrolase"/>
</dbReference>
<feature type="signal peptide" evidence="5">
    <location>
        <begin position="1"/>
        <end position="23"/>
    </location>
</feature>
<dbReference type="InterPro" id="IPR029058">
    <property type="entry name" value="AB_hydrolase_fold"/>
</dbReference>
<dbReference type="InParanoid" id="D2VPY8"/>
<organism evidence="8">
    <name type="scientific">Naegleria gruberi</name>
    <name type="common">Amoeba</name>
    <dbReference type="NCBI Taxonomy" id="5762"/>
    <lineage>
        <taxon>Eukaryota</taxon>
        <taxon>Discoba</taxon>
        <taxon>Heterolobosea</taxon>
        <taxon>Tetramitia</taxon>
        <taxon>Eutetramitia</taxon>
        <taxon>Vahlkampfiidae</taxon>
        <taxon>Naegleria</taxon>
    </lineage>
</organism>
<evidence type="ECO:0000256" key="4">
    <source>
        <dbReference type="PIRSR" id="PIRSR001112-1"/>
    </source>
</evidence>
<dbReference type="Proteomes" id="UP000006671">
    <property type="component" value="Unassembled WGS sequence"/>
</dbReference>
<protein>
    <submittedName>
        <fullName evidence="7">Predicted protein</fullName>
    </submittedName>
</protein>
<proteinExistence type="inferred from homology"/>
<evidence type="ECO:0000313" key="8">
    <source>
        <dbReference type="Proteomes" id="UP000006671"/>
    </source>
</evidence>
<dbReference type="Pfam" id="PF06441">
    <property type="entry name" value="EHN"/>
    <property type="match status" value="1"/>
</dbReference>
<feature type="active site" description="Proton donor" evidence="4">
    <location>
        <position position="373"/>
    </location>
</feature>
<comment type="similarity">
    <text evidence="1">Belongs to the peptidase S33 family.</text>
</comment>